<dbReference type="OrthoDB" id="1750606at2759"/>
<gene>
    <name evidence="2" type="ORF">J1N35_018973</name>
</gene>
<feature type="domain" description="DUF4283" evidence="1">
    <location>
        <begin position="6"/>
        <end position="78"/>
    </location>
</feature>
<organism evidence="2 3">
    <name type="scientific">Gossypium stocksii</name>
    <dbReference type="NCBI Taxonomy" id="47602"/>
    <lineage>
        <taxon>Eukaryota</taxon>
        <taxon>Viridiplantae</taxon>
        <taxon>Streptophyta</taxon>
        <taxon>Embryophyta</taxon>
        <taxon>Tracheophyta</taxon>
        <taxon>Spermatophyta</taxon>
        <taxon>Magnoliopsida</taxon>
        <taxon>eudicotyledons</taxon>
        <taxon>Gunneridae</taxon>
        <taxon>Pentapetalae</taxon>
        <taxon>rosids</taxon>
        <taxon>malvids</taxon>
        <taxon>Malvales</taxon>
        <taxon>Malvaceae</taxon>
        <taxon>Malvoideae</taxon>
        <taxon>Gossypium</taxon>
    </lineage>
</organism>
<dbReference type="Proteomes" id="UP000828251">
    <property type="component" value="Unassembled WGS sequence"/>
</dbReference>
<comment type="caution">
    <text evidence="2">The sequence shown here is derived from an EMBL/GenBank/DDBJ whole genome shotgun (WGS) entry which is preliminary data.</text>
</comment>
<evidence type="ECO:0000313" key="2">
    <source>
        <dbReference type="EMBL" id="KAH1091716.1"/>
    </source>
</evidence>
<dbReference type="AlphaFoldDB" id="A0A9D3VQ10"/>
<protein>
    <recommendedName>
        <fullName evidence="1">DUF4283 domain-containing protein</fullName>
    </recommendedName>
</protein>
<keyword evidence="3" id="KW-1185">Reference proteome</keyword>
<accession>A0A9D3VQ10</accession>
<evidence type="ECO:0000259" key="1">
    <source>
        <dbReference type="Pfam" id="PF14111"/>
    </source>
</evidence>
<sequence>MFGRMLPNYECSSFPSHEEHVGKFFAPTKRVAISYIREKRFLFKFFYETNLPRVIEGVPWTFNNHLLVFHHLLEGEDPLQVPLFSMDFWIQIHDLPNGLFNETMAKQFGGFLVRGLTNGFDRWEEEAKVGCNEDQKCGP</sequence>
<dbReference type="InterPro" id="IPR025558">
    <property type="entry name" value="DUF4283"/>
</dbReference>
<name>A0A9D3VQ10_9ROSI</name>
<reference evidence="2 3" key="1">
    <citation type="journal article" date="2021" name="Plant Biotechnol. J.">
        <title>Multi-omics assisted identification of the key and species-specific regulatory components of drought-tolerant mechanisms in Gossypium stocksii.</title>
        <authorList>
            <person name="Yu D."/>
            <person name="Ke L."/>
            <person name="Zhang D."/>
            <person name="Wu Y."/>
            <person name="Sun Y."/>
            <person name="Mei J."/>
            <person name="Sun J."/>
            <person name="Sun Y."/>
        </authorList>
    </citation>
    <scope>NUCLEOTIDE SEQUENCE [LARGE SCALE GENOMIC DNA]</scope>
    <source>
        <strain evidence="3">cv. E1</strain>
        <tissue evidence="2">Leaf</tissue>
    </source>
</reference>
<evidence type="ECO:0000313" key="3">
    <source>
        <dbReference type="Proteomes" id="UP000828251"/>
    </source>
</evidence>
<proteinExistence type="predicted"/>
<dbReference type="Pfam" id="PF14111">
    <property type="entry name" value="DUF4283"/>
    <property type="match status" value="1"/>
</dbReference>
<dbReference type="EMBL" id="JAIQCV010000006">
    <property type="protein sequence ID" value="KAH1091716.1"/>
    <property type="molecule type" value="Genomic_DNA"/>
</dbReference>